<dbReference type="Proteomes" id="UP000002695">
    <property type="component" value="Chromosome"/>
</dbReference>
<evidence type="ECO:0000313" key="2">
    <source>
        <dbReference type="Proteomes" id="UP000002695"/>
    </source>
</evidence>
<dbReference type="EMBL" id="CP001363">
    <property type="protein sequence ID" value="ACY86957.1"/>
    <property type="molecule type" value="Genomic_DNA"/>
</dbReference>
<reference evidence="1 2" key="1">
    <citation type="journal article" date="2010" name="J. Bacteriol.">
        <title>Short-term signatures of evolutionary change in the Salmonella enterica serovar typhimurium 14028 genome.</title>
        <authorList>
            <person name="Jarvik T."/>
            <person name="Smillie C."/>
            <person name="Groisman E.A."/>
            <person name="Ochman H."/>
        </authorList>
    </citation>
    <scope>NUCLEOTIDE SEQUENCE [LARGE SCALE GENOMIC DNA]</scope>
    <source>
        <strain evidence="2">14028s / SGSC 2262</strain>
    </source>
</reference>
<evidence type="ECO:0000313" key="1">
    <source>
        <dbReference type="EMBL" id="ACY86957.1"/>
    </source>
</evidence>
<organism evidence="1 2">
    <name type="scientific">Salmonella typhimurium (strain 14028s / SGSC 2262)</name>
    <dbReference type="NCBI Taxonomy" id="588858"/>
    <lineage>
        <taxon>Bacteria</taxon>
        <taxon>Pseudomonadati</taxon>
        <taxon>Pseudomonadota</taxon>
        <taxon>Gammaproteobacteria</taxon>
        <taxon>Enterobacterales</taxon>
        <taxon>Enterobacteriaceae</taxon>
        <taxon>Salmonella</taxon>
    </lineage>
</organism>
<gene>
    <name evidence="1" type="ordered locus">STM14_0437</name>
</gene>
<protein>
    <submittedName>
        <fullName evidence="1">Uncharacterized protein</fullName>
    </submittedName>
</protein>
<sequence>MIHQLSMHKNIQMFSKKDYAASLLKGSIILYPQSGFGHELKRRNKRKFYN</sequence>
<name>A0A0F6AXI5_SALT1</name>
<accession>A0A0F6AXI5</accession>
<dbReference type="AlphaFoldDB" id="A0A0F6AXI5"/>
<keyword evidence="2" id="KW-1185">Reference proteome</keyword>
<dbReference type="KEGG" id="seo:STM14_0437"/>
<proteinExistence type="predicted"/>
<dbReference type="HOGENOM" id="CLU_3221734_0_0_6"/>